<dbReference type="OMA" id="TRCPQRF"/>
<organism evidence="2 3">
    <name type="scientific">Micromonas commoda (strain RCC299 / NOUM17 / CCMP2709)</name>
    <name type="common">Picoplanktonic green alga</name>
    <dbReference type="NCBI Taxonomy" id="296587"/>
    <lineage>
        <taxon>Eukaryota</taxon>
        <taxon>Viridiplantae</taxon>
        <taxon>Chlorophyta</taxon>
        <taxon>Mamiellophyceae</taxon>
        <taxon>Mamiellales</taxon>
        <taxon>Mamiellaceae</taxon>
        <taxon>Micromonas</taxon>
    </lineage>
</organism>
<dbReference type="Proteomes" id="UP000002009">
    <property type="component" value="Chromosome 8"/>
</dbReference>
<dbReference type="SUPFAM" id="SSF51735">
    <property type="entry name" value="NAD(P)-binding Rossmann-fold domains"/>
    <property type="match status" value="1"/>
</dbReference>
<keyword evidence="3" id="KW-1185">Reference proteome</keyword>
<proteinExistence type="predicted"/>
<protein>
    <recommendedName>
        <fullName evidence="1">Opine dehydrogenase domain-containing protein</fullName>
    </recommendedName>
</protein>
<dbReference type="AlphaFoldDB" id="C1FFZ7"/>
<evidence type="ECO:0000313" key="3">
    <source>
        <dbReference type="Proteomes" id="UP000002009"/>
    </source>
</evidence>
<dbReference type="Pfam" id="PF02317">
    <property type="entry name" value="Octopine_DH"/>
    <property type="match status" value="1"/>
</dbReference>
<evidence type="ECO:0000313" key="2">
    <source>
        <dbReference type="EMBL" id="ACO69460.1"/>
    </source>
</evidence>
<dbReference type="Gene3D" id="3.40.50.720">
    <property type="entry name" value="NAD(P)-binding Rossmann-like Domain"/>
    <property type="match status" value="1"/>
</dbReference>
<name>C1FFZ7_MICCC</name>
<dbReference type="PANTHER" id="PTHR38015">
    <property type="entry name" value="BLR6086 PROTEIN"/>
    <property type="match status" value="1"/>
</dbReference>
<dbReference type="eggNOG" id="ENOG502RB5S">
    <property type="taxonomic scope" value="Eukaryota"/>
</dbReference>
<dbReference type="InterPro" id="IPR003421">
    <property type="entry name" value="Opine_DH"/>
</dbReference>
<dbReference type="InParanoid" id="C1FFZ7"/>
<dbReference type="OrthoDB" id="547206at2759"/>
<gene>
    <name evidence="2" type="ORF">MICPUN_60684</name>
</gene>
<dbReference type="EMBL" id="CP001575">
    <property type="protein sequence ID" value="ACO69460.1"/>
    <property type="molecule type" value="Genomic_DNA"/>
</dbReference>
<dbReference type="GeneID" id="8245545"/>
<dbReference type="InterPro" id="IPR051729">
    <property type="entry name" value="Opine/Lysopine_DH"/>
</dbReference>
<dbReference type="GO" id="GO:0016491">
    <property type="term" value="F:oxidoreductase activity"/>
    <property type="evidence" value="ECO:0007669"/>
    <property type="project" value="InterPro"/>
</dbReference>
<dbReference type="InterPro" id="IPR008927">
    <property type="entry name" value="6-PGluconate_DH-like_C_sf"/>
</dbReference>
<dbReference type="RefSeq" id="XP_002508202.1">
    <property type="nucleotide sequence ID" value="XM_002508156.1"/>
</dbReference>
<evidence type="ECO:0000259" key="1">
    <source>
        <dbReference type="Pfam" id="PF02317"/>
    </source>
</evidence>
<dbReference type="Gene3D" id="1.10.1040.10">
    <property type="entry name" value="N-(1-d-carboxylethyl)-l-norvaline Dehydrogenase, domain 2"/>
    <property type="match status" value="1"/>
</dbReference>
<dbReference type="SUPFAM" id="SSF48179">
    <property type="entry name" value="6-phosphogluconate dehydrogenase C-terminal domain-like"/>
    <property type="match status" value="1"/>
</dbReference>
<dbReference type="KEGG" id="mis:MICPUN_60684"/>
<reference evidence="2 3" key="1">
    <citation type="journal article" date="2009" name="Science">
        <title>Green evolution and dynamic adaptations revealed by genomes of the marine picoeukaryotes Micromonas.</title>
        <authorList>
            <person name="Worden A.Z."/>
            <person name="Lee J.H."/>
            <person name="Mock T."/>
            <person name="Rouze P."/>
            <person name="Simmons M.P."/>
            <person name="Aerts A.L."/>
            <person name="Allen A.E."/>
            <person name="Cuvelier M.L."/>
            <person name="Derelle E."/>
            <person name="Everett M.V."/>
            <person name="Foulon E."/>
            <person name="Grimwood J."/>
            <person name="Gundlach H."/>
            <person name="Henrissat B."/>
            <person name="Napoli C."/>
            <person name="McDonald S.M."/>
            <person name="Parker M.S."/>
            <person name="Rombauts S."/>
            <person name="Salamov A."/>
            <person name="Von Dassow P."/>
            <person name="Badger J.H."/>
            <person name="Coutinho P.M."/>
            <person name="Demir E."/>
            <person name="Dubchak I."/>
            <person name="Gentemann C."/>
            <person name="Eikrem W."/>
            <person name="Gready J.E."/>
            <person name="John U."/>
            <person name="Lanier W."/>
            <person name="Lindquist E.A."/>
            <person name="Lucas S."/>
            <person name="Mayer K.F."/>
            <person name="Moreau H."/>
            <person name="Not F."/>
            <person name="Otillar R."/>
            <person name="Panaud O."/>
            <person name="Pangilinan J."/>
            <person name="Paulsen I."/>
            <person name="Piegu B."/>
            <person name="Poliakov A."/>
            <person name="Robbens S."/>
            <person name="Schmutz J."/>
            <person name="Toulza E."/>
            <person name="Wyss T."/>
            <person name="Zelensky A."/>
            <person name="Zhou K."/>
            <person name="Armbrust E.V."/>
            <person name="Bhattacharya D."/>
            <person name="Goodenough U.W."/>
            <person name="Van de Peer Y."/>
            <person name="Grigoriev I.V."/>
        </authorList>
    </citation>
    <scope>NUCLEOTIDE SEQUENCE [LARGE SCALE GENOMIC DNA]</scope>
    <source>
        <strain evidence="3">RCC299 / NOUM17</strain>
    </source>
</reference>
<sequence length="506" mass="55373">MASLSVLVCGGGNAAHVFGGQLAARHVNTCLLTTFPGEAERLSAGGLSDDHHDRSHLGSQRALRAPHITVKNWPLDDSGTKFGILRGSPTVCASFEEAFRNTTRYDAIILALPAFAHDTYLAGIAPYLKLEDTRHNPTVICAAVAQGGFDLAARAALNEAEVTAPVVIAGFETLPWACRILRPGREVEVLGAKETVDVAISFYPNQTKASVQITMETLQTVVGRCPTVKLASGFLGVTLMDINCLWHPTLMYHRWRDWDGHDTFTEAPLLYEECSDEVGESLMAISDEVAAVCKKIRNTFPGVLLDDLSSARSCVEWFLRSYGDEPGLDKSSVATMMRTNRAYHGLRHPMKHRVKYDEHGSAIPEANAPLVPDFSHRYLTEDVPFGLVVLRGIAELAGVPTPTIDKILLWAQNASGVRYLVRRTINLEDAEADFDQSEANTSNFTLRGEHVFRTRCPQRFGWFELNHFMVDNGYVTSASTSNTEGTLFGSTRKTSATDITKSAGAA</sequence>
<dbReference type="InterPro" id="IPR013328">
    <property type="entry name" value="6PGD_dom2"/>
</dbReference>
<accession>C1FFZ7</accession>
<dbReference type="InterPro" id="IPR036291">
    <property type="entry name" value="NAD(P)-bd_dom_sf"/>
</dbReference>
<feature type="domain" description="Opine dehydrogenase" evidence="1">
    <location>
        <begin position="231"/>
        <end position="414"/>
    </location>
</feature>
<dbReference type="PANTHER" id="PTHR38015:SF1">
    <property type="entry name" value="OPINE DEHYDROGENASE DOMAIN-CONTAINING PROTEIN"/>
    <property type="match status" value="1"/>
</dbReference>